<gene>
    <name evidence="1" type="ORF">Anas_08527</name>
</gene>
<organism evidence="1 2">
    <name type="scientific">Armadillidium nasatum</name>
    <dbReference type="NCBI Taxonomy" id="96803"/>
    <lineage>
        <taxon>Eukaryota</taxon>
        <taxon>Metazoa</taxon>
        <taxon>Ecdysozoa</taxon>
        <taxon>Arthropoda</taxon>
        <taxon>Crustacea</taxon>
        <taxon>Multicrustacea</taxon>
        <taxon>Malacostraca</taxon>
        <taxon>Eumalacostraca</taxon>
        <taxon>Peracarida</taxon>
        <taxon>Isopoda</taxon>
        <taxon>Oniscidea</taxon>
        <taxon>Crinocheta</taxon>
        <taxon>Armadillidiidae</taxon>
        <taxon>Armadillidium</taxon>
    </lineage>
</organism>
<keyword evidence="2" id="KW-1185">Reference proteome</keyword>
<accession>A0A5N5TCG9</accession>
<sequence length="54" mass="6442">MQDCARPLRVQKQLMLLWASYPSPLQFFQNVQACLKLEPYLVFVLLFFSTCWTK</sequence>
<reference evidence="1 2" key="1">
    <citation type="journal article" date="2019" name="PLoS Biol.">
        <title>Sex chromosomes control vertical transmission of feminizing Wolbachia symbionts in an isopod.</title>
        <authorList>
            <person name="Becking T."/>
            <person name="Chebbi M.A."/>
            <person name="Giraud I."/>
            <person name="Moumen B."/>
            <person name="Laverre T."/>
            <person name="Caubet Y."/>
            <person name="Peccoud J."/>
            <person name="Gilbert C."/>
            <person name="Cordaux R."/>
        </authorList>
    </citation>
    <scope>NUCLEOTIDE SEQUENCE [LARGE SCALE GENOMIC DNA]</scope>
    <source>
        <strain evidence="1">ANa2</strain>
        <tissue evidence="1">Whole body excluding digestive tract and cuticle</tissue>
    </source>
</reference>
<dbReference type="EMBL" id="SEYY01003570">
    <property type="protein sequence ID" value="KAB7504212.1"/>
    <property type="molecule type" value="Genomic_DNA"/>
</dbReference>
<name>A0A5N5TCG9_9CRUS</name>
<protein>
    <submittedName>
        <fullName evidence="1">Uncharacterized protein</fullName>
    </submittedName>
</protein>
<proteinExistence type="predicted"/>
<evidence type="ECO:0000313" key="2">
    <source>
        <dbReference type="Proteomes" id="UP000326759"/>
    </source>
</evidence>
<dbReference type="AlphaFoldDB" id="A0A5N5TCG9"/>
<dbReference type="Proteomes" id="UP000326759">
    <property type="component" value="Unassembled WGS sequence"/>
</dbReference>
<comment type="caution">
    <text evidence="1">The sequence shown here is derived from an EMBL/GenBank/DDBJ whole genome shotgun (WGS) entry which is preliminary data.</text>
</comment>
<evidence type="ECO:0000313" key="1">
    <source>
        <dbReference type="EMBL" id="KAB7504212.1"/>
    </source>
</evidence>